<evidence type="ECO:0000313" key="15">
    <source>
        <dbReference type="Proteomes" id="UP000006755"/>
    </source>
</evidence>
<feature type="domain" description="ABC transporter" evidence="12">
    <location>
        <begin position="353"/>
        <end position="589"/>
    </location>
</feature>
<keyword evidence="9" id="KW-0445">Lipid transport</keyword>
<dbReference type="InterPro" id="IPR039421">
    <property type="entry name" value="Type_1_exporter"/>
</dbReference>
<dbReference type="InterPro" id="IPR027417">
    <property type="entry name" value="P-loop_NTPase"/>
</dbReference>
<evidence type="ECO:0000256" key="3">
    <source>
        <dbReference type="ARBA" id="ARBA00022475"/>
    </source>
</evidence>
<dbReference type="GO" id="GO:0015421">
    <property type="term" value="F:ABC-type oligopeptide transporter activity"/>
    <property type="evidence" value="ECO:0007669"/>
    <property type="project" value="TreeGrafter"/>
</dbReference>
<dbReference type="PANTHER" id="PTHR43394:SF1">
    <property type="entry name" value="ATP-BINDING CASSETTE SUB-FAMILY B MEMBER 10, MITOCHONDRIAL"/>
    <property type="match status" value="1"/>
</dbReference>
<dbReference type="PROSITE" id="PS50893">
    <property type="entry name" value="ABC_TRANSPORTER_2"/>
    <property type="match status" value="1"/>
</dbReference>
<dbReference type="InterPro" id="IPR036640">
    <property type="entry name" value="ABC1_TM_sf"/>
</dbReference>
<comment type="caution">
    <text evidence="14">The sequence shown here is derived from an EMBL/GenBank/DDBJ whole genome shotgun (WGS) entry which is preliminary data.</text>
</comment>
<dbReference type="EMBL" id="AMRI01000018">
    <property type="protein sequence ID" value="EKE71059.1"/>
    <property type="molecule type" value="Genomic_DNA"/>
</dbReference>
<dbReference type="SUPFAM" id="SSF52540">
    <property type="entry name" value="P-loop containing nucleoside triphosphate hydrolases"/>
    <property type="match status" value="1"/>
</dbReference>
<dbReference type="SUPFAM" id="SSF90123">
    <property type="entry name" value="ABC transporter transmembrane region"/>
    <property type="match status" value="1"/>
</dbReference>
<organism evidence="14 15">
    <name type="scientific">Gallaecimonas xiamenensis 3-C-1</name>
    <dbReference type="NCBI Taxonomy" id="745411"/>
    <lineage>
        <taxon>Bacteria</taxon>
        <taxon>Pseudomonadati</taxon>
        <taxon>Pseudomonadota</taxon>
        <taxon>Gammaproteobacteria</taxon>
        <taxon>Enterobacterales</taxon>
        <taxon>Gallaecimonadaceae</taxon>
        <taxon>Gallaecimonas</taxon>
    </lineage>
</organism>
<sequence length="593" mass="64625">MSDNAPSRLGTYKRLLKYTIPFRLGLVLAIIGMVSNAGFEAAFLYLMGPFLDKSFGTTAAADSTSGLVNPAGDLFMLAPIVVIVLFLARGVTSFMASYGLAWVGRHVIRALRQELFEKMVRFPIKEFDKATSGSLISKITFDVELVANSITKALLTVVKEGALVFFLLYTMFTYSWELTLVFFLVIPPIAFSVKKVSTRFRKLGLQIQAAMGRVTDKSEQMVSGNKVMKLFGAEQMESDRFAAINNNNRQQNMKVLATQGSSDAFIQLLAGIGLAIVLFMAGKLAAEGKLSVGDFVGLVGAMLAMMRPIKQLTNVNSELQRGIAAAESIFVVLDKDIEVDNGTLTLDRPQGSLAFEDVVFSYPGKDEPALKGINFQVPAGKTVALVGRSGSGKTTISSLLTRFYDIDSGHIRLDGHDLRDYKLKDLRRQFAVVSQQVYLFNDTIAANIAYGLEGDVSREAIVQAATTAHAMEFIERLPEGLDTVIGENGVMLSGGQRQRIAIARALLRDAPLLILDEATSALDTESERHIQAGLEALQQNRTALVIAHRLSTIEKADQILVLDHGTIIEQGNHEQLLAKDGAYAGLHKMQFGS</sequence>
<dbReference type="GO" id="GO:0005886">
    <property type="term" value="C:plasma membrane"/>
    <property type="evidence" value="ECO:0007669"/>
    <property type="project" value="UniProtKB-SubCell"/>
</dbReference>
<dbReference type="InterPro" id="IPR003593">
    <property type="entry name" value="AAA+_ATPase"/>
</dbReference>
<dbReference type="RefSeq" id="WP_008485335.1">
    <property type="nucleotide sequence ID" value="NZ_AMRI01000018.1"/>
</dbReference>
<accession>K2JKJ1</accession>
<dbReference type="InterPro" id="IPR017871">
    <property type="entry name" value="ABC_transporter-like_CS"/>
</dbReference>
<name>K2JKJ1_9GAMM</name>
<dbReference type="Gene3D" id="3.40.50.300">
    <property type="entry name" value="P-loop containing nucleotide triphosphate hydrolases"/>
    <property type="match status" value="1"/>
</dbReference>
<dbReference type="PATRIC" id="fig|745411.4.peg.2544"/>
<keyword evidence="7" id="KW-1278">Translocase</keyword>
<keyword evidence="4 11" id="KW-0812">Transmembrane</keyword>
<dbReference type="PROSITE" id="PS00211">
    <property type="entry name" value="ABC_TRANSPORTER_1"/>
    <property type="match status" value="1"/>
</dbReference>
<reference evidence="14 15" key="1">
    <citation type="journal article" date="2012" name="J. Bacteriol.">
        <title>Genome Sequence of Gallaecimonas xiamenensis Type Strain 3-C-1.</title>
        <authorList>
            <person name="Lai Q."/>
            <person name="Wang L."/>
            <person name="Wang W."/>
            <person name="Shao Z."/>
        </authorList>
    </citation>
    <scope>NUCLEOTIDE SEQUENCE [LARGE SCALE GENOMIC DNA]</scope>
    <source>
        <strain evidence="14 15">3-C-1</strain>
    </source>
</reference>
<keyword evidence="15" id="KW-1185">Reference proteome</keyword>
<proteinExistence type="predicted"/>
<evidence type="ECO:0000256" key="11">
    <source>
        <dbReference type="SAM" id="Phobius"/>
    </source>
</evidence>
<evidence type="ECO:0000259" key="12">
    <source>
        <dbReference type="PROSITE" id="PS50893"/>
    </source>
</evidence>
<evidence type="ECO:0000256" key="2">
    <source>
        <dbReference type="ARBA" id="ARBA00022448"/>
    </source>
</evidence>
<dbReference type="CDD" id="cd18552">
    <property type="entry name" value="ABC_6TM_MsbA_like"/>
    <property type="match status" value="1"/>
</dbReference>
<feature type="transmembrane region" description="Helical" evidence="11">
    <location>
        <begin position="20"/>
        <end position="46"/>
    </location>
</feature>
<protein>
    <submittedName>
        <fullName evidence="14">Lipid transporter</fullName>
    </submittedName>
</protein>
<dbReference type="SMART" id="SM00382">
    <property type="entry name" value="AAA"/>
    <property type="match status" value="1"/>
</dbReference>
<keyword evidence="5" id="KW-0547">Nucleotide-binding</keyword>
<comment type="subcellular location">
    <subcellularLocation>
        <location evidence="1">Cell membrane</location>
        <topology evidence="1">Multi-pass membrane protein</topology>
    </subcellularLocation>
</comment>
<dbReference type="PANTHER" id="PTHR43394">
    <property type="entry name" value="ATP-DEPENDENT PERMEASE MDL1, MITOCHONDRIAL"/>
    <property type="match status" value="1"/>
</dbReference>
<evidence type="ECO:0000256" key="5">
    <source>
        <dbReference type="ARBA" id="ARBA00022741"/>
    </source>
</evidence>
<evidence type="ECO:0000259" key="13">
    <source>
        <dbReference type="PROSITE" id="PS50929"/>
    </source>
</evidence>
<dbReference type="OrthoDB" id="9806127at2"/>
<dbReference type="GO" id="GO:0005524">
    <property type="term" value="F:ATP binding"/>
    <property type="evidence" value="ECO:0007669"/>
    <property type="project" value="UniProtKB-KW"/>
</dbReference>
<keyword evidence="6" id="KW-0067">ATP-binding</keyword>
<dbReference type="Pfam" id="PF00664">
    <property type="entry name" value="ABC_membrane"/>
    <property type="match status" value="1"/>
</dbReference>
<keyword evidence="10 11" id="KW-0472">Membrane</keyword>
<dbReference type="AlphaFoldDB" id="K2JKJ1"/>
<evidence type="ECO:0000256" key="10">
    <source>
        <dbReference type="ARBA" id="ARBA00023136"/>
    </source>
</evidence>
<dbReference type="GO" id="GO:0016887">
    <property type="term" value="F:ATP hydrolysis activity"/>
    <property type="evidence" value="ECO:0007669"/>
    <property type="project" value="InterPro"/>
</dbReference>
<dbReference type="GO" id="GO:0034040">
    <property type="term" value="F:ATPase-coupled lipid transmembrane transporter activity"/>
    <property type="evidence" value="ECO:0007669"/>
    <property type="project" value="InterPro"/>
</dbReference>
<dbReference type="Gene3D" id="1.20.1560.10">
    <property type="entry name" value="ABC transporter type 1, transmembrane domain"/>
    <property type="match status" value="1"/>
</dbReference>
<keyword evidence="2" id="KW-0813">Transport</keyword>
<evidence type="ECO:0000256" key="1">
    <source>
        <dbReference type="ARBA" id="ARBA00004651"/>
    </source>
</evidence>
<keyword evidence="3" id="KW-1003">Cell membrane</keyword>
<evidence type="ECO:0000256" key="6">
    <source>
        <dbReference type="ARBA" id="ARBA00022840"/>
    </source>
</evidence>
<dbReference type="Proteomes" id="UP000006755">
    <property type="component" value="Unassembled WGS sequence"/>
</dbReference>
<dbReference type="STRING" id="745411.B3C1_12919"/>
<feature type="transmembrane region" description="Helical" evidence="11">
    <location>
        <begin position="174"/>
        <end position="193"/>
    </location>
</feature>
<evidence type="ECO:0000256" key="4">
    <source>
        <dbReference type="ARBA" id="ARBA00022692"/>
    </source>
</evidence>
<dbReference type="FunFam" id="3.40.50.300:FF:000140">
    <property type="entry name" value="Lipid A export ATP-binding/permease protein MsbA"/>
    <property type="match status" value="1"/>
</dbReference>
<dbReference type="eggNOG" id="COG1132">
    <property type="taxonomic scope" value="Bacteria"/>
</dbReference>
<keyword evidence="8 11" id="KW-1133">Transmembrane helix</keyword>
<feature type="transmembrane region" description="Helical" evidence="11">
    <location>
        <begin position="74"/>
        <end position="103"/>
    </location>
</feature>
<gene>
    <name evidence="14" type="ORF">B3C1_12919</name>
</gene>
<evidence type="ECO:0000256" key="8">
    <source>
        <dbReference type="ARBA" id="ARBA00022989"/>
    </source>
</evidence>
<evidence type="ECO:0000313" key="14">
    <source>
        <dbReference type="EMBL" id="EKE71059.1"/>
    </source>
</evidence>
<dbReference type="InterPro" id="IPR011527">
    <property type="entry name" value="ABC1_TM_dom"/>
</dbReference>
<dbReference type="NCBIfam" id="TIGR02203">
    <property type="entry name" value="MsbA_lipidA"/>
    <property type="match status" value="1"/>
</dbReference>
<feature type="domain" description="ABC transmembrane type-1" evidence="13">
    <location>
        <begin position="27"/>
        <end position="321"/>
    </location>
</feature>
<dbReference type="InterPro" id="IPR011917">
    <property type="entry name" value="ABC_transpr_lipidA"/>
</dbReference>
<evidence type="ECO:0000256" key="7">
    <source>
        <dbReference type="ARBA" id="ARBA00022967"/>
    </source>
</evidence>
<dbReference type="Pfam" id="PF00005">
    <property type="entry name" value="ABC_tran"/>
    <property type="match status" value="1"/>
</dbReference>
<evidence type="ECO:0000256" key="9">
    <source>
        <dbReference type="ARBA" id="ARBA00023055"/>
    </source>
</evidence>
<dbReference type="CDD" id="cd03251">
    <property type="entry name" value="ABCC_MsbA"/>
    <property type="match status" value="1"/>
</dbReference>
<dbReference type="PROSITE" id="PS50929">
    <property type="entry name" value="ABC_TM1F"/>
    <property type="match status" value="1"/>
</dbReference>
<dbReference type="InterPro" id="IPR003439">
    <property type="entry name" value="ABC_transporter-like_ATP-bd"/>
</dbReference>